<dbReference type="GO" id="GO:0033499">
    <property type="term" value="P:galactose catabolic process via UDP-galactose, Leloir pathway"/>
    <property type="evidence" value="ECO:0007669"/>
    <property type="project" value="TreeGrafter"/>
</dbReference>
<sequence>MTRTFNLISIFFFVLALTSANGSSSGSEASHGKEEIGVYELKKGNVTMKVTNWGATIMSLVLPDKKGKLDDVVLGYDSAKDYKICNNLVYNESNNSYTNGVIDATALVIQNDSTYFGSVVGRVANRIANAQFTLNGTKYKLVPNEGKNMLHGGPKGFSDVAWKVSRYEKDGRAPHIVFKYLSKDGEEGFPGNLRITVSYTLLGDDKLSISMKAKALDKVTPANLAQHTYWNLGGHNSGDILSEEIQILGSHITPTDSLLIPTGQISPVKGTPYDFLQPHQIGSQIKSLPKGFDINYVLDRAEGSKSLQKAAVVHDKRSGRVMELYTNQPGVQFYTGSMLKDVKGKGGCVYKAHAALCLETQKFPDSVNHPNFPSEIVNPGQTYNHIMLFKFSVKP</sequence>
<accession>A0A218WNN0</accession>
<dbReference type="InterPro" id="IPR015443">
    <property type="entry name" value="Aldose_1-epimerase"/>
</dbReference>
<evidence type="ECO:0000256" key="7">
    <source>
        <dbReference type="PIRSR" id="PIRSR005096-2"/>
    </source>
</evidence>
<evidence type="ECO:0000256" key="5">
    <source>
        <dbReference type="PIRNR" id="PIRNR005096"/>
    </source>
</evidence>
<dbReference type="InterPro" id="IPR008183">
    <property type="entry name" value="Aldose_1/G6P_1-epimerase"/>
</dbReference>
<evidence type="ECO:0000256" key="6">
    <source>
        <dbReference type="PIRSR" id="PIRSR005096-1"/>
    </source>
</evidence>
<dbReference type="GO" id="GO:0030246">
    <property type="term" value="F:carbohydrate binding"/>
    <property type="evidence" value="ECO:0007669"/>
    <property type="project" value="InterPro"/>
</dbReference>
<dbReference type="EMBL" id="MTKT01003937">
    <property type="protein sequence ID" value="OWM73970.1"/>
    <property type="molecule type" value="Genomic_DNA"/>
</dbReference>
<proteinExistence type="inferred from homology"/>
<feature type="signal peptide" evidence="9">
    <location>
        <begin position="1"/>
        <end position="22"/>
    </location>
</feature>
<feature type="active site" description="Proton donor" evidence="6">
    <location>
        <position position="227"/>
    </location>
</feature>
<feature type="active site" description="Proton acceptor" evidence="6">
    <location>
        <position position="359"/>
    </location>
</feature>
<dbReference type="InterPro" id="IPR011013">
    <property type="entry name" value="Gal_mutarotase_sf_dom"/>
</dbReference>
<comment type="similarity">
    <text evidence="2 5">Belongs to the aldose epimerase family.</text>
</comment>
<feature type="binding site" evidence="8">
    <location>
        <begin position="125"/>
        <end position="126"/>
    </location>
    <ligand>
        <name>beta-D-galactose</name>
        <dbReference type="ChEBI" id="CHEBI:27667"/>
    </ligand>
</feature>
<dbReference type="EC" id="5.1.3.3" evidence="5"/>
<feature type="binding site" evidence="8">
    <location>
        <begin position="227"/>
        <end position="229"/>
    </location>
    <ligand>
        <name>beta-D-galactose</name>
        <dbReference type="ChEBI" id="CHEBI:27667"/>
    </ligand>
</feature>
<feature type="binding site" evidence="7">
    <location>
        <position position="293"/>
    </location>
    <ligand>
        <name>beta-D-galactose</name>
        <dbReference type="ChEBI" id="CHEBI:27667"/>
    </ligand>
</feature>
<feature type="chain" id="PRO_5012374788" description="Aldose 1-epimerase" evidence="9">
    <location>
        <begin position="23"/>
        <end position="395"/>
    </location>
</feature>
<comment type="catalytic activity">
    <reaction evidence="5">
        <text>alpha-D-glucose = beta-D-glucose</text>
        <dbReference type="Rhea" id="RHEA:10264"/>
        <dbReference type="ChEBI" id="CHEBI:15903"/>
        <dbReference type="ChEBI" id="CHEBI:17925"/>
        <dbReference type="EC" id="5.1.3.3"/>
    </reaction>
</comment>
<dbReference type="GO" id="GO:0006006">
    <property type="term" value="P:glucose metabolic process"/>
    <property type="evidence" value="ECO:0007669"/>
    <property type="project" value="TreeGrafter"/>
</dbReference>
<dbReference type="InterPro" id="IPR047215">
    <property type="entry name" value="Galactose_mutarotase-like"/>
</dbReference>
<dbReference type="Pfam" id="PF01263">
    <property type="entry name" value="Aldose_epim"/>
    <property type="match status" value="2"/>
</dbReference>
<name>A0A218WNN0_PUNGR</name>
<dbReference type="CDD" id="cd09019">
    <property type="entry name" value="galactose_mutarotase_like"/>
    <property type="match status" value="1"/>
</dbReference>
<dbReference type="AlphaFoldDB" id="A0A218WNN0"/>
<protein>
    <recommendedName>
        <fullName evidence="5">Aldose 1-epimerase</fullName>
        <ecNumber evidence="5">5.1.3.3</ecNumber>
    </recommendedName>
</protein>
<evidence type="ECO:0000256" key="9">
    <source>
        <dbReference type="SAM" id="SignalP"/>
    </source>
</evidence>
<dbReference type="Proteomes" id="UP000197138">
    <property type="component" value="Unassembled WGS sequence"/>
</dbReference>
<comment type="pathway">
    <text evidence="1 5">Carbohydrate metabolism; hexose metabolism.</text>
</comment>
<evidence type="ECO:0000256" key="2">
    <source>
        <dbReference type="ARBA" id="ARBA00006206"/>
    </source>
</evidence>
<dbReference type="SUPFAM" id="SSF74650">
    <property type="entry name" value="Galactose mutarotase-like"/>
    <property type="match status" value="1"/>
</dbReference>
<dbReference type="PIRSF" id="PIRSF005096">
    <property type="entry name" value="GALM"/>
    <property type="match status" value="1"/>
</dbReference>
<evidence type="ECO:0000256" key="1">
    <source>
        <dbReference type="ARBA" id="ARBA00005028"/>
    </source>
</evidence>
<keyword evidence="9" id="KW-0732">Signal</keyword>
<reference evidence="11" key="1">
    <citation type="journal article" date="2017" name="Plant J.">
        <title>The pomegranate (Punica granatum L.) genome and the genomics of punicalagin biosynthesis.</title>
        <authorList>
            <person name="Qin G."/>
            <person name="Xu C."/>
            <person name="Ming R."/>
            <person name="Tang H."/>
            <person name="Guyot R."/>
            <person name="Kramer E.M."/>
            <person name="Hu Y."/>
            <person name="Yi X."/>
            <person name="Qi Y."/>
            <person name="Xu X."/>
            <person name="Gao Z."/>
            <person name="Pan H."/>
            <person name="Jian J."/>
            <person name="Tian Y."/>
            <person name="Yue Z."/>
            <person name="Xu Y."/>
        </authorList>
    </citation>
    <scope>NUCLEOTIDE SEQUENCE [LARGE SCALE GENOMIC DNA]</scope>
    <source>
        <strain evidence="11">cv. Dabenzi</strain>
    </source>
</reference>
<dbReference type="GO" id="GO:0004034">
    <property type="term" value="F:aldose 1-epimerase activity"/>
    <property type="evidence" value="ECO:0007669"/>
    <property type="project" value="UniProtKB-EC"/>
</dbReference>
<evidence type="ECO:0000256" key="4">
    <source>
        <dbReference type="ARBA" id="ARBA00023277"/>
    </source>
</evidence>
<dbReference type="InterPro" id="IPR014718">
    <property type="entry name" value="GH-type_carb-bd"/>
</dbReference>
<gene>
    <name evidence="10" type="ORF">CDL15_Pgr022241</name>
</gene>
<keyword evidence="3 5" id="KW-0413">Isomerase</keyword>
<dbReference type="PANTHER" id="PTHR10091">
    <property type="entry name" value="ALDOSE-1-EPIMERASE"/>
    <property type="match status" value="1"/>
</dbReference>
<keyword evidence="4 5" id="KW-0119">Carbohydrate metabolism</keyword>
<dbReference type="PANTHER" id="PTHR10091:SF0">
    <property type="entry name" value="GALACTOSE MUTAROTASE"/>
    <property type="match status" value="1"/>
</dbReference>
<dbReference type="FunFam" id="2.70.98.10:FF:000008">
    <property type="entry name" value="Aldose 1-epimerase"/>
    <property type="match status" value="1"/>
</dbReference>
<dbReference type="UniPathway" id="UPA00242"/>
<evidence type="ECO:0000256" key="8">
    <source>
        <dbReference type="PIRSR" id="PIRSR005096-3"/>
    </source>
</evidence>
<evidence type="ECO:0000256" key="3">
    <source>
        <dbReference type="ARBA" id="ARBA00023235"/>
    </source>
</evidence>
<dbReference type="Gene3D" id="2.70.98.10">
    <property type="match status" value="1"/>
</dbReference>
<evidence type="ECO:0000313" key="10">
    <source>
        <dbReference type="EMBL" id="OWM73970.1"/>
    </source>
</evidence>
<evidence type="ECO:0000313" key="11">
    <source>
        <dbReference type="Proteomes" id="UP000197138"/>
    </source>
</evidence>
<comment type="caution">
    <text evidence="10">The sequence shown here is derived from an EMBL/GenBank/DDBJ whole genome shotgun (WGS) entry which is preliminary data.</text>
</comment>
<organism evidence="10 11">
    <name type="scientific">Punica granatum</name>
    <name type="common">Pomegranate</name>
    <dbReference type="NCBI Taxonomy" id="22663"/>
    <lineage>
        <taxon>Eukaryota</taxon>
        <taxon>Viridiplantae</taxon>
        <taxon>Streptophyta</taxon>
        <taxon>Embryophyta</taxon>
        <taxon>Tracheophyta</taxon>
        <taxon>Spermatophyta</taxon>
        <taxon>Magnoliopsida</taxon>
        <taxon>eudicotyledons</taxon>
        <taxon>Gunneridae</taxon>
        <taxon>Pentapetalae</taxon>
        <taxon>rosids</taxon>
        <taxon>malvids</taxon>
        <taxon>Myrtales</taxon>
        <taxon>Lythraceae</taxon>
        <taxon>Punica</taxon>
    </lineage>
</organism>